<reference evidence="1 2" key="1">
    <citation type="submission" date="2011-01" db="EMBL/GenBank/DDBJ databases">
        <title>Complete sequence of Shewanella putrefaciens 200.</title>
        <authorList>
            <consortium name="US DOE Joint Genome Institute"/>
            <person name="Lucas S."/>
            <person name="Copeland A."/>
            <person name="Lapidus A."/>
            <person name="Cheng J.-F."/>
            <person name="Bruce D."/>
            <person name="Goodwin L."/>
            <person name="Pitluck S."/>
            <person name="Munk A.C."/>
            <person name="Detter J.C."/>
            <person name="Han C."/>
            <person name="Tapia R."/>
            <person name="Land M."/>
            <person name="Hauser L."/>
            <person name="Chang Y.-J."/>
            <person name="Jeffries C."/>
            <person name="Kyrpides N."/>
            <person name="Ivanova N."/>
            <person name="Mikhailova N."/>
            <person name="Kolker E."/>
            <person name="Lawrence C."/>
            <person name="McCue L.A."/>
            <person name="DiChristina T."/>
            <person name="Nealson K."/>
            <person name="Fredrickson J.K."/>
            <person name="Woyke T."/>
        </authorList>
    </citation>
    <scope>NUCLEOTIDE SEQUENCE [LARGE SCALE GENOMIC DNA]</scope>
    <source>
        <strain evidence="1 2">200</strain>
    </source>
</reference>
<organism evidence="1 2">
    <name type="scientific">Shewanella putrefaciens (strain 200)</name>
    <dbReference type="NCBI Taxonomy" id="399804"/>
    <lineage>
        <taxon>Bacteria</taxon>
        <taxon>Pseudomonadati</taxon>
        <taxon>Pseudomonadota</taxon>
        <taxon>Gammaproteobacteria</taxon>
        <taxon>Alteromonadales</taxon>
        <taxon>Shewanellaceae</taxon>
        <taxon>Shewanella</taxon>
    </lineage>
</organism>
<proteinExistence type="predicted"/>
<sequence length="52" mass="5730">MQLARLSTDMEVTVDGMDAVVEPIGTYLRRVTGMTVLNHSSSQDKYDAVLTL</sequence>
<evidence type="ECO:0000313" key="2">
    <source>
        <dbReference type="Proteomes" id="UP000008209"/>
    </source>
</evidence>
<protein>
    <submittedName>
        <fullName evidence="1">Uncharacterized protein</fullName>
    </submittedName>
</protein>
<dbReference type="HOGENOM" id="CLU_3084667_0_0_6"/>
<dbReference type="AlphaFoldDB" id="E6XJB9"/>
<accession>E6XJB9</accession>
<gene>
    <name evidence="1" type="ordered locus">Sput200_4114</name>
</gene>
<dbReference type="PATRIC" id="fig|399804.5.peg.4222"/>
<dbReference type="Proteomes" id="UP000008209">
    <property type="component" value="Chromosome"/>
</dbReference>
<dbReference type="EMBL" id="CP002457">
    <property type="protein sequence ID" value="ADV56469.1"/>
    <property type="molecule type" value="Genomic_DNA"/>
</dbReference>
<name>E6XJB9_SHEP2</name>
<evidence type="ECO:0000313" key="1">
    <source>
        <dbReference type="EMBL" id="ADV56469.1"/>
    </source>
</evidence>
<dbReference type="KEGG" id="shp:Sput200_4114"/>